<comment type="caution">
    <text evidence="2">The sequence shown here is derived from an EMBL/GenBank/DDBJ whole genome shotgun (WGS) entry which is preliminary data.</text>
</comment>
<sequence length="700" mass="76451">METAYHLPSMASYENLHAHHPTTYVPVPAPSDRPRPALNERPAPNEQLFNPSLRCSGPAYPHHHQHHQQQASVTLPQPRHSIPPPTAGPVGPTDSSRYQPRQQAQPAPQQSTRPSTPTDAAMVHHSLQIPQCISPKGGNLTGFVADLTALFWFESTKVLETADQIRTIPATTHIRRIPESARATQNFKKWVQTVLSTTQVTQNVVLLALLFIYRLKLANPKVNGRQGSEYRLFTVALMLGNKFLDDNTYTNKTWADVSGISVNEIHVMEVEFLSNMRYSLLASKEQWEEWLVRLAKLHEFLERAHRAASPSPLLIPSPSHRSFNSPLPSPTGTMQLTPQAAQNYSPNGGSNNNSQGWPTYSQSSAMSPLALKPESGFLHRKRSFPEDDPMEPPAKRASRVLPPQHGLPMPSQPAPLPARQQASTQAPTQAQRPAALPPAQARPQVAPAPDHPRLAVPNLSVNTNHAVAASSQTYPAVSYAPPQASPLSLPPLVPGIRAMSTVFPSAPATYASPHPVLPSSGPHPQLQPLSVTPTTAFPPGSYGTPTKRLSPQNALTPTAPYGSSPLIDPFHHHSGTPIGNNGGASGMHTPISHSPSVYLQHRNSPYKPVRHVSTLLHPPPSGLQQYHFTNALPPTQMHYQPLGRRNELRTGIVPEFAMARAGHHGQMGVTYQDAPQVLPNPTQGWPAYQPRPIHSNLSYN</sequence>
<evidence type="ECO:0000313" key="3">
    <source>
        <dbReference type="Proteomes" id="UP001175000"/>
    </source>
</evidence>
<dbReference type="Gene3D" id="1.10.472.10">
    <property type="entry name" value="Cyclin-like"/>
    <property type="match status" value="1"/>
</dbReference>
<feature type="region of interest" description="Disordered" evidence="1">
    <location>
        <begin position="533"/>
        <end position="552"/>
    </location>
</feature>
<dbReference type="SUPFAM" id="SSF47954">
    <property type="entry name" value="Cyclin-like"/>
    <property type="match status" value="1"/>
</dbReference>
<feature type="compositionally biased region" description="Polar residues" evidence="1">
    <location>
        <begin position="543"/>
        <end position="552"/>
    </location>
</feature>
<feature type="compositionally biased region" description="Polar residues" evidence="1">
    <location>
        <begin position="357"/>
        <end position="366"/>
    </location>
</feature>
<dbReference type="Pfam" id="PF08613">
    <property type="entry name" value="Cyclin"/>
    <property type="match status" value="1"/>
</dbReference>
<name>A0AA39WYE9_9PEZI</name>
<dbReference type="InterPro" id="IPR013922">
    <property type="entry name" value="Cyclin_PHO80-like"/>
</dbReference>
<gene>
    <name evidence="2" type="ORF">B0T14DRAFT_427116</name>
</gene>
<dbReference type="GO" id="GO:0000307">
    <property type="term" value="C:cyclin-dependent protein kinase holoenzyme complex"/>
    <property type="evidence" value="ECO:0007669"/>
    <property type="project" value="TreeGrafter"/>
</dbReference>
<feature type="region of interest" description="Disordered" evidence="1">
    <location>
        <begin position="22"/>
        <end position="120"/>
    </location>
</feature>
<dbReference type="Proteomes" id="UP001175000">
    <property type="component" value="Unassembled WGS sequence"/>
</dbReference>
<dbReference type="PANTHER" id="PTHR15615">
    <property type="match status" value="1"/>
</dbReference>
<protein>
    <recommendedName>
        <fullName evidence="4">Cyclin</fullName>
    </recommendedName>
</protein>
<organism evidence="2 3">
    <name type="scientific">Immersiella caudata</name>
    <dbReference type="NCBI Taxonomy" id="314043"/>
    <lineage>
        <taxon>Eukaryota</taxon>
        <taxon>Fungi</taxon>
        <taxon>Dikarya</taxon>
        <taxon>Ascomycota</taxon>
        <taxon>Pezizomycotina</taxon>
        <taxon>Sordariomycetes</taxon>
        <taxon>Sordariomycetidae</taxon>
        <taxon>Sordariales</taxon>
        <taxon>Lasiosphaeriaceae</taxon>
        <taxon>Immersiella</taxon>
    </lineage>
</organism>
<dbReference type="GO" id="GO:0005634">
    <property type="term" value="C:nucleus"/>
    <property type="evidence" value="ECO:0007669"/>
    <property type="project" value="TreeGrafter"/>
</dbReference>
<dbReference type="CDD" id="cd20557">
    <property type="entry name" value="CYCLIN_ScPCL1-like"/>
    <property type="match status" value="1"/>
</dbReference>
<evidence type="ECO:0000313" key="2">
    <source>
        <dbReference type="EMBL" id="KAK0623938.1"/>
    </source>
</evidence>
<feature type="region of interest" description="Disordered" evidence="1">
    <location>
        <begin position="379"/>
        <end position="457"/>
    </location>
</feature>
<feature type="region of interest" description="Disordered" evidence="1">
    <location>
        <begin position="680"/>
        <end position="700"/>
    </location>
</feature>
<dbReference type="PANTHER" id="PTHR15615:SF118">
    <property type="entry name" value="CYCLIN, HYPOTHETICAL (EUROFUNG)"/>
    <property type="match status" value="1"/>
</dbReference>
<feature type="compositionally biased region" description="Low complexity" evidence="1">
    <location>
        <begin position="343"/>
        <end position="356"/>
    </location>
</feature>
<dbReference type="GO" id="GO:0019901">
    <property type="term" value="F:protein kinase binding"/>
    <property type="evidence" value="ECO:0007669"/>
    <property type="project" value="InterPro"/>
</dbReference>
<feature type="compositionally biased region" description="Low complexity" evidence="1">
    <location>
        <begin position="417"/>
        <end position="448"/>
    </location>
</feature>
<accession>A0AA39WYE9</accession>
<feature type="region of interest" description="Disordered" evidence="1">
    <location>
        <begin position="311"/>
        <end position="366"/>
    </location>
</feature>
<feature type="compositionally biased region" description="Polar residues" evidence="1">
    <location>
        <begin position="320"/>
        <end position="342"/>
    </location>
</feature>
<feature type="compositionally biased region" description="Low complexity" evidence="1">
    <location>
        <begin position="99"/>
        <end position="117"/>
    </location>
</feature>
<evidence type="ECO:0000256" key="1">
    <source>
        <dbReference type="SAM" id="MobiDB-lite"/>
    </source>
</evidence>
<dbReference type="EMBL" id="JAULSU010000003">
    <property type="protein sequence ID" value="KAK0623938.1"/>
    <property type="molecule type" value="Genomic_DNA"/>
</dbReference>
<dbReference type="InterPro" id="IPR036915">
    <property type="entry name" value="Cyclin-like_sf"/>
</dbReference>
<dbReference type="AlphaFoldDB" id="A0AA39WYE9"/>
<proteinExistence type="predicted"/>
<reference evidence="2" key="1">
    <citation type="submission" date="2023-06" db="EMBL/GenBank/DDBJ databases">
        <title>Genome-scale phylogeny and comparative genomics of the fungal order Sordariales.</title>
        <authorList>
            <consortium name="Lawrence Berkeley National Laboratory"/>
            <person name="Hensen N."/>
            <person name="Bonometti L."/>
            <person name="Westerberg I."/>
            <person name="Brannstrom I.O."/>
            <person name="Guillou S."/>
            <person name="Cros-Aarteil S."/>
            <person name="Calhoun S."/>
            <person name="Haridas S."/>
            <person name="Kuo A."/>
            <person name="Mondo S."/>
            <person name="Pangilinan J."/>
            <person name="Riley R."/>
            <person name="Labutti K."/>
            <person name="Andreopoulos B."/>
            <person name="Lipzen A."/>
            <person name="Chen C."/>
            <person name="Yanf M."/>
            <person name="Daum C."/>
            <person name="Ng V."/>
            <person name="Clum A."/>
            <person name="Steindorff A."/>
            <person name="Ohm R."/>
            <person name="Martin F."/>
            <person name="Silar P."/>
            <person name="Natvig D."/>
            <person name="Lalanne C."/>
            <person name="Gautier V."/>
            <person name="Ament-Velasquez S.L."/>
            <person name="Kruys A."/>
            <person name="Hutchinson M.I."/>
            <person name="Powell A.J."/>
            <person name="Barry K."/>
            <person name="Miller A.N."/>
            <person name="Grigoriev I.V."/>
            <person name="Debuchy R."/>
            <person name="Gladieux P."/>
            <person name="Thoren M.H."/>
            <person name="Johannesson H."/>
        </authorList>
    </citation>
    <scope>NUCLEOTIDE SEQUENCE</scope>
    <source>
        <strain evidence="2">CBS 606.72</strain>
    </source>
</reference>
<dbReference type="GO" id="GO:0016538">
    <property type="term" value="F:cyclin-dependent protein serine/threonine kinase regulator activity"/>
    <property type="evidence" value="ECO:0007669"/>
    <property type="project" value="TreeGrafter"/>
</dbReference>
<evidence type="ECO:0008006" key="4">
    <source>
        <dbReference type="Google" id="ProtNLM"/>
    </source>
</evidence>
<keyword evidence="3" id="KW-1185">Reference proteome</keyword>